<sequence length="198" mass="22539">MNIRWSVILGVIALALSAWYYSLNQEQSGLENLIKTPDKPEYIGNQMRTVVFSPEGKQQYVATADKVEYYSQSEHTDFLTPKVYLFDVVLDKNQPKEQQQKQSWKLTAQTATLTKNDMLYLKGNVTAESLSPLSRLQRVETENAVVNIKTQDITSDNQVKINGQNFHSTGLKLVGNLQKQIATLKEQVKTYYEVSNSQ</sequence>
<dbReference type="Pfam" id="PF06835">
    <property type="entry name" value="LptC"/>
    <property type="match status" value="1"/>
</dbReference>
<evidence type="ECO:0000256" key="2">
    <source>
        <dbReference type="ARBA" id="ARBA00022519"/>
    </source>
</evidence>
<comment type="function">
    <text evidence="7">Required for the translocation of lipopolysaccharide (LPS) from the inner membrane to the outer membrane.</text>
</comment>
<keyword evidence="1 6" id="KW-1003">Cell membrane</keyword>
<dbReference type="PANTHER" id="PTHR37481:SF1">
    <property type="entry name" value="LIPOPOLYSACCHARIDE EXPORT SYSTEM PROTEIN LPTC"/>
    <property type="match status" value="1"/>
</dbReference>
<evidence type="ECO:0000256" key="5">
    <source>
        <dbReference type="ARBA" id="ARBA00023136"/>
    </source>
</evidence>
<name>A0ABX3L002_9PAST</name>
<reference evidence="8 9" key="1">
    <citation type="submission" date="2016-10" db="EMBL/GenBank/DDBJ databases">
        <title>Rodentibacter gen. nov. and new species.</title>
        <authorList>
            <person name="Christensen H."/>
        </authorList>
    </citation>
    <scope>NUCLEOTIDE SEQUENCE [LARGE SCALE GENOMIC DNA]</scope>
    <source>
        <strain evidence="8 9">1998236014</strain>
    </source>
</reference>
<dbReference type="Gene3D" id="2.60.450.10">
    <property type="entry name" value="Lipopolysaccharide (LPS) transport protein A like domain"/>
    <property type="match status" value="1"/>
</dbReference>
<dbReference type="NCBIfam" id="TIGR04409">
    <property type="entry name" value="LptC_YrbK"/>
    <property type="match status" value="1"/>
</dbReference>
<keyword evidence="2 6" id="KW-0997">Cell inner membrane</keyword>
<dbReference type="HAMAP" id="MF_01915">
    <property type="entry name" value="LPS_assembly_LptC"/>
    <property type="match status" value="1"/>
</dbReference>
<evidence type="ECO:0000313" key="8">
    <source>
        <dbReference type="EMBL" id="OOF71204.1"/>
    </source>
</evidence>
<comment type="similarity">
    <text evidence="6 7">Belongs to the LptC family.</text>
</comment>
<organism evidence="8 9">
    <name type="scientific">Rodentibacter caecimuris</name>
    <dbReference type="NCBI Taxonomy" id="1796644"/>
    <lineage>
        <taxon>Bacteria</taxon>
        <taxon>Pseudomonadati</taxon>
        <taxon>Pseudomonadota</taxon>
        <taxon>Gammaproteobacteria</taxon>
        <taxon>Pasteurellales</taxon>
        <taxon>Pasteurellaceae</taxon>
        <taxon>Rodentibacter</taxon>
    </lineage>
</organism>
<keyword evidence="3 6" id="KW-0812">Transmembrane</keyword>
<gene>
    <name evidence="6" type="primary">lptC</name>
    <name evidence="8" type="ORF">BKG89_01070</name>
</gene>
<evidence type="ECO:0000256" key="1">
    <source>
        <dbReference type="ARBA" id="ARBA00022475"/>
    </source>
</evidence>
<keyword evidence="4 6" id="KW-1133">Transmembrane helix</keyword>
<dbReference type="Proteomes" id="UP000188820">
    <property type="component" value="Unassembled WGS sequence"/>
</dbReference>
<dbReference type="PIRSF" id="PIRSF028513">
    <property type="entry name" value="LptC"/>
    <property type="match status" value="1"/>
</dbReference>
<protein>
    <recommendedName>
        <fullName evidence="6 7">Lipopolysaccharide export system protein LptC</fullName>
    </recommendedName>
</protein>
<comment type="caution">
    <text evidence="8">The sequence shown here is derived from an EMBL/GenBank/DDBJ whole genome shotgun (WGS) entry which is preliminary data.</text>
</comment>
<comment type="subunit">
    <text evidence="6">Component of the lipopolysaccharide transport and assembly complex. Interacts with LptA and the LptBFG transporter complex.</text>
</comment>
<evidence type="ECO:0000256" key="3">
    <source>
        <dbReference type="ARBA" id="ARBA00022692"/>
    </source>
</evidence>
<evidence type="ECO:0000256" key="6">
    <source>
        <dbReference type="HAMAP-Rule" id="MF_01915"/>
    </source>
</evidence>
<dbReference type="RefSeq" id="WP_077462413.1">
    <property type="nucleotide sequence ID" value="NZ_MLAA01000004.1"/>
</dbReference>
<keyword evidence="5 6" id="KW-0472">Membrane</keyword>
<evidence type="ECO:0000256" key="7">
    <source>
        <dbReference type="PIRNR" id="PIRNR028513"/>
    </source>
</evidence>
<dbReference type="InterPro" id="IPR052363">
    <property type="entry name" value="LPS_export_LptC"/>
</dbReference>
<proteinExistence type="inferred from homology"/>
<dbReference type="EMBL" id="MLAA01000004">
    <property type="protein sequence ID" value="OOF71204.1"/>
    <property type="molecule type" value="Genomic_DNA"/>
</dbReference>
<dbReference type="PANTHER" id="PTHR37481">
    <property type="entry name" value="LIPOPOLYSACCHARIDE EXPORT SYSTEM PROTEIN LPTC"/>
    <property type="match status" value="1"/>
</dbReference>
<evidence type="ECO:0000256" key="4">
    <source>
        <dbReference type="ARBA" id="ARBA00022989"/>
    </source>
</evidence>
<dbReference type="InterPro" id="IPR010664">
    <property type="entry name" value="LipoPS_assembly_LptC-rel"/>
</dbReference>
<keyword evidence="9" id="KW-1185">Reference proteome</keyword>
<evidence type="ECO:0000313" key="9">
    <source>
        <dbReference type="Proteomes" id="UP000188820"/>
    </source>
</evidence>
<accession>A0ABX3L002</accession>
<comment type="function">
    <text evidence="6">Involved in the assembly of lipopolysaccharide (LPS). Required for the translocation of LPS from the inner membrane to the outer membrane. Facilitates the transfer of LPS from the inner membrane to the periplasmic protein LptA. Could be a docking site for LptA.</text>
</comment>
<dbReference type="InterPro" id="IPR026265">
    <property type="entry name" value="LptC"/>
</dbReference>
<comment type="subcellular location">
    <subcellularLocation>
        <location evidence="6">Cell inner membrane</location>
        <topology evidence="6">Single-pass membrane protein</topology>
    </subcellularLocation>
</comment>